<sequence length="92" mass="10412">MLDHDDFQHLGSFKWEAFRRLADVAGITTLVVMLKDTPERLQRVAFQDFVNCKLADFRRRALAPADATGSDAVKLDISCYSGEEPKRLALNQ</sequence>
<evidence type="ECO:0000313" key="2">
    <source>
        <dbReference type="Proteomes" id="UP001160483"/>
    </source>
</evidence>
<dbReference type="Proteomes" id="UP001160483">
    <property type="component" value="Unassembled WGS sequence"/>
</dbReference>
<proteinExistence type="predicted"/>
<evidence type="ECO:0000313" key="1">
    <source>
        <dbReference type="EMBL" id="CAH0473898.1"/>
    </source>
</evidence>
<dbReference type="EMBL" id="CAKKTJ010000090">
    <property type="protein sequence ID" value="CAH0473898.1"/>
    <property type="molecule type" value="Genomic_DNA"/>
</dbReference>
<organism evidence="1 2">
    <name type="scientific">Peronospora belbahrii</name>
    <dbReference type="NCBI Taxonomy" id="622444"/>
    <lineage>
        <taxon>Eukaryota</taxon>
        <taxon>Sar</taxon>
        <taxon>Stramenopiles</taxon>
        <taxon>Oomycota</taxon>
        <taxon>Peronosporomycetes</taxon>
        <taxon>Peronosporales</taxon>
        <taxon>Peronosporaceae</taxon>
        <taxon>Peronospora</taxon>
    </lineage>
</organism>
<reference evidence="1" key="1">
    <citation type="submission" date="2021-11" db="EMBL/GenBank/DDBJ databases">
        <authorList>
            <person name="Islam A."/>
            <person name="Islam S."/>
            <person name="Flora M.S."/>
            <person name="Rahman M."/>
            <person name="Ziaur R.M."/>
            <person name="Epstein J.H."/>
            <person name="Hassan M."/>
            <person name="Klassen M."/>
            <person name="Woodard K."/>
            <person name="Webb A."/>
            <person name="Webby R.J."/>
            <person name="El Zowalaty M.E."/>
        </authorList>
    </citation>
    <scope>NUCLEOTIDE SEQUENCE</scope>
    <source>
        <strain evidence="1">Pbs3</strain>
    </source>
</reference>
<accession>A0AAU9KM12</accession>
<name>A0AAU9KM12_9STRA</name>
<comment type="caution">
    <text evidence="1">The sequence shown here is derived from an EMBL/GenBank/DDBJ whole genome shotgun (WGS) entry which is preliminary data.</text>
</comment>
<gene>
    <name evidence="1" type="ORF">PBS003_LOCUS772</name>
</gene>
<protein>
    <submittedName>
        <fullName evidence="1">Uncharacterized protein</fullName>
    </submittedName>
</protein>
<dbReference type="AlphaFoldDB" id="A0AAU9KM12"/>